<keyword evidence="1" id="KW-0001">2Fe-2S</keyword>
<proteinExistence type="predicted"/>
<dbReference type="InterPro" id="IPR036884">
    <property type="entry name" value="2Fe-2S-bd_dom_sf"/>
</dbReference>
<reference evidence="7 8" key="1">
    <citation type="submission" date="2023-10" db="EMBL/GenBank/DDBJ databases">
        <title>Virgibacillus soli CC-YMP-6 genome.</title>
        <authorList>
            <person name="Miliotis G."/>
            <person name="Sengupta P."/>
            <person name="Hameed A."/>
            <person name="Chuvochina M."/>
            <person name="Mcdonagh F."/>
            <person name="Simpson A.C."/>
            <person name="Singh N.K."/>
            <person name="Rekha P.D."/>
            <person name="Raman K."/>
            <person name="Hugenholtz P."/>
            <person name="Venkateswaran K."/>
        </authorList>
    </citation>
    <scope>NUCLEOTIDE SEQUENCE [LARGE SCALE GENOMIC DNA]</scope>
    <source>
        <strain evidence="7 8">CC-YMP-6</strain>
    </source>
</reference>
<dbReference type="PANTHER" id="PTHR44379">
    <property type="entry name" value="OXIDOREDUCTASE WITH IRON-SULFUR SUBUNIT"/>
    <property type="match status" value="1"/>
</dbReference>
<evidence type="ECO:0000256" key="4">
    <source>
        <dbReference type="ARBA" id="ARBA00023004"/>
    </source>
</evidence>
<dbReference type="InterPro" id="IPR006058">
    <property type="entry name" value="2Fe2S_fd_BS"/>
</dbReference>
<dbReference type="RefSeq" id="WP_320378500.1">
    <property type="nucleotide sequence ID" value="NZ_JAWDIQ010000001.1"/>
</dbReference>
<dbReference type="InterPro" id="IPR002888">
    <property type="entry name" value="2Fe-2S-bd"/>
</dbReference>
<dbReference type="CDD" id="cd00207">
    <property type="entry name" value="fer2"/>
    <property type="match status" value="1"/>
</dbReference>
<evidence type="ECO:0000256" key="1">
    <source>
        <dbReference type="ARBA" id="ARBA00022714"/>
    </source>
</evidence>
<keyword evidence="3" id="KW-0560">Oxidoreductase</keyword>
<dbReference type="PROSITE" id="PS51085">
    <property type="entry name" value="2FE2S_FER_2"/>
    <property type="match status" value="1"/>
</dbReference>
<dbReference type="SUPFAM" id="SSF47741">
    <property type="entry name" value="CO dehydrogenase ISP C-domain like"/>
    <property type="match status" value="1"/>
</dbReference>
<evidence type="ECO:0000256" key="5">
    <source>
        <dbReference type="ARBA" id="ARBA00023014"/>
    </source>
</evidence>
<dbReference type="InterPro" id="IPR012675">
    <property type="entry name" value="Beta-grasp_dom_sf"/>
</dbReference>
<dbReference type="SUPFAM" id="SSF54292">
    <property type="entry name" value="2Fe-2S ferredoxin-like"/>
    <property type="match status" value="1"/>
</dbReference>
<dbReference type="InterPro" id="IPR001041">
    <property type="entry name" value="2Fe-2S_ferredoxin-type"/>
</dbReference>
<evidence type="ECO:0000313" key="8">
    <source>
        <dbReference type="Proteomes" id="UP001275315"/>
    </source>
</evidence>
<feature type="domain" description="2Fe-2S ferredoxin-type" evidence="6">
    <location>
        <begin position="8"/>
        <end position="84"/>
    </location>
</feature>
<gene>
    <name evidence="7" type="ORF">RWD45_02640</name>
</gene>
<sequence length="158" mass="17197">MDVSKTGGLVKLKINGQTKEVSIRFADTLLFTLREQLGLMGAKPSCHNGDCGACTILIDEIPFNACHLLTAEVIGKNITTIEGLKDITVQEAFIKHWALQCGYCTPGFILNTYALVKSKPNATDKEIDEWLDSNICRCTGYQEIKAAVKSVLQSGVSS</sequence>
<evidence type="ECO:0000256" key="2">
    <source>
        <dbReference type="ARBA" id="ARBA00022723"/>
    </source>
</evidence>
<comment type="caution">
    <text evidence="7">The sequence shown here is derived from an EMBL/GenBank/DDBJ whole genome shotgun (WGS) entry which is preliminary data.</text>
</comment>
<dbReference type="Gene3D" id="3.10.20.30">
    <property type="match status" value="1"/>
</dbReference>
<dbReference type="EMBL" id="JAWDIQ010000001">
    <property type="protein sequence ID" value="MDY0407708.1"/>
    <property type="molecule type" value="Genomic_DNA"/>
</dbReference>
<dbReference type="Gene3D" id="1.10.150.120">
    <property type="entry name" value="[2Fe-2S]-binding domain"/>
    <property type="match status" value="1"/>
</dbReference>
<keyword evidence="4" id="KW-0408">Iron</keyword>
<keyword evidence="8" id="KW-1185">Reference proteome</keyword>
<dbReference type="PROSITE" id="PS00197">
    <property type="entry name" value="2FE2S_FER_1"/>
    <property type="match status" value="1"/>
</dbReference>
<dbReference type="InterPro" id="IPR036010">
    <property type="entry name" value="2Fe-2S_ferredoxin-like_sf"/>
</dbReference>
<keyword evidence="2" id="KW-0479">Metal-binding</keyword>
<name>A0ABU5CQI7_9BACI</name>
<dbReference type="Proteomes" id="UP001275315">
    <property type="component" value="Unassembled WGS sequence"/>
</dbReference>
<dbReference type="InterPro" id="IPR051452">
    <property type="entry name" value="Diverse_Oxidoreductases"/>
</dbReference>
<evidence type="ECO:0000313" key="7">
    <source>
        <dbReference type="EMBL" id="MDY0407708.1"/>
    </source>
</evidence>
<accession>A0ABU5CQI7</accession>
<keyword evidence="5" id="KW-0411">Iron-sulfur</keyword>
<dbReference type="Pfam" id="PF00111">
    <property type="entry name" value="Fer2"/>
    <property type="match status" value="1"/>
</dbReference>
<protein>
    <submittedName>
        <fullName evidence="7">(2Fe-2S)-binding protein</fullName>
    </submittedName>
</protein>
<evidence type="ECO:0000259" key="6">
    <source>
        <dbReference type="PROSITE" id="PS51085"/>
    </source>
</evidence>
<dbReference type="Pfam" id="PF01799">
    <property type="entry name" value="Fer2_2"/>
    <property type="match status" value="1"/>
</dbReference>
<dbReference type="PANTHER" id="PTHR44379:SF7">
    <property type="entry name" value="XANTHINE DEHYDROGENASE SUBUNIT E-RELATED"/>
    <property type="match status" value="1"/>
</dbReference>
<evidence type="ECO:0000256" key="3">
    <source>
        <dbReference type="ARBA" id="ARBA00023002"/>
    </source>
</evidence>
<organism evidence="7 8">
    <name type="scientific">Paracerasibacillus soli</name>
    <dbReference type="NCBI Taxonomy" id="480284"/>
    <lineage>
        <taxon>Bacteria</taxon>
        <taxon>Bacillati</taxon>
        <taxon>Bacillota</taxon>
        <taxon>Bacilli</taxon>
        <taxon>Bacillales</taxon>
        <taxon>Bacillaceae</taxon>
        <taxon>Paracerasibacillus</taxon>
    </lineage>
</organism>